<accession>A0A195BDF4</accession>
<dbReference type="Proteomes" id="UP000078540">
    <property type="component" value="Unassembled WGS sequence"/>
</dbReference>
<dbReference type="EMBL" id="KQ976514">
    <property type="protein sequence ID" value="KYM82215.1"/>
    <property type="molecule type" value="Genomic_DNA"/>
</dbReference>
<organism evidence="1 2">
    <name type="scientific">Atta colombica</name>
    <dbReference type="NCBI Taxonomy" id="520822"/>
    <lineage>
        <taxon>Eukaryota</taxon>
        <taxon>Metazoa</taxon>
        <taxon>Ecdysozoa</taxon>
        <taxon>Arthropoda</taxon>
        <taxon>Hexapoda</taxon>
        <taxon>Insecta</taxon>
        <taxon>Pterygota</taxon>
        <taxon>Neoptera</taxon>
        <taxon>Endopterygota</taxon>
        <taxon>Hymenoptera</taxon>
        <taxon>Apocrita</taxon>
        <taxon>Aculeata</taxon>
        <taxon>Formicoidea</taxon>
        <taxon>Formicidae</taxon>
        <taxon>Myrmicinae</taxon>
        <taxon>Atta</taxon>
    </lineage>
</organism>
<proteinExistence type="predicted"/>
<evidence type="ECO:0000313" key="1">
    <source>
        <dbReference type="EMBL" id="KYM82215.1"/>
    </source>
</evidence>
<evidence type="ECO:0000313" key="2">
    <source>
        <dbReference type="Proteomes" id="UP000078540"/>
    </source>
</evidence>
<name>A0A195BDF4_9HYME</name>
<gene>
    <name evidence="1" type="ORF">ALC53_07215</name>
</gene>
<reference evidence="1 2" key="1">
    <citation type="submission" date="2015-09" db="EMBL/GenBank/DDBJ databases">
        <title>Atta colombica WGS genome.</title>
        <authorList>
            <person name="Nygaard S."/>
            <person name="Hu H."/>
            <person name="Boomsma J."/>
            <person name="Zhang G."/>
        </authorList>
    </citation>
    <scope>NUCLEOTIDE SEQUENCE [LARGE SCALE GENOMIC DNA]</scope>
    <source>
        <strain evidence="1">Treedump-2</strain>
        <tissue evidence="1">Whole body</tissue>
    </source>
</reference>
<feature type="non-terminal residue" evidence="1">
    <location>
        <position position="1"/>
    </location>
</feature>
<sequence>GNGECWTPSVAFVRGHMSGVIIRDFRAAHPSAEIRVRGNLRRFFSAERLARTYLRCDPEHGLEYVRGFLYELTHFIFHELAYCRRRIRSYVSMAVVNVNYIYKEFGLFTMIVYDWRREEADQISQPLNPASVSEHDLLPTKYITQSFLIASFSGNSVFFLVKQINHF</sequence>
<dbReference type="AlphaFoldDB" id="A0A195BDF4"/>
<keyword evidence="2" id="KW-1185">Reference proteome</keyword>
<protein>
    <submittedName>
        <fullName evidence="1">Uncharacterized protein</fullName>
    </submittedName>
</protein>